<name>A0AAD7NX93_9AGAR</name>
<keyword evidence="2" id="KW-1185">Reference proteome</keyword>
<reference evidence="1" key="1">
    <citation type="submission" date="2023-03" db="EMBL/GenBank/DDBJ databases">
        <title>Massive genome expansion in bonnet fungi (Mycena s.s.) driven by repeated elements and novel gene families across ecological guilds.</title>
        <authorList>
            <consortium name="Lawrence Berkeley National Laboratory"/>
            <person name="Harder C.B."/>
            <person name="Miyauchi S."/>
            <person name="Viragh M."/>
            <person name="Kuo A."/>
            <person name="Thoen E."/>
            <person name="Andreopoulos B."/>
            <person name="Lu D."/>
            <person name="Skrede I."/>
            <person name="Drula E."/>
            <person name="Henrissat B."/>
            <person name="Morin E."/>
            <person name="Kohler A."/>
            <person name="Barry K."/>
            <person name="LaButti K."/>
            <person name="Morin E."/>
            <person name="Salamov A."/>
            <person name="Lipzen A."/>
            <person name="Mereny Z."/>
            <person name="Hegedus B."/>
            <person name="Baldrian P."/>
            <person name="Stursova M."/>
            <person name="Weitz H."/>
            <person name="Taylor A."/>
            <person name="Grigoriev I.V."/>
            <person name="Nagy L.G."/>
            <person name="Martin F."/>
            <person name="Kauserud H."/>
        </authorList>
    </citation>
    <scope>NUCLEOTIDE SEQUENCE</scope>
    <source>
        <strain evidence="1">CBHHK188m</strain>
    </source>
</reference>
<accession>A0AAD7NX93</accession>
<protein>
    <submittedName>
        <fullName evidence="1">Uncharacterized protein</fullName>
    </submittedName>
</protein>
<proteinExistence type="predicted"/>
<evidence type="ECO:0000313" key="1">
    <source>
        <dbReference type="EMBL" id="KAJ7778700.1"/>
    </source>
</evidence>
<evidence type="ECO:0000313" key="2">
    <source>
        <dbReference type="Proteomes" id="UP001215280"/>
    </source>
</evidence>
<organism evidence="1 2">
    <name type="scientific">Mycena maculata</name>
    <dbReference type="NCBI Taxonomy" id="230809"/>
    <lineage>
        <taxon>Eukaryota</taxon>
        <taxon>Fungi</taxon>
        <taxon>Dikarya</taxon>
        <taxon>Basidiomycota</taxon>
        <taxon>Agaricomycotina</taxon>
        <taxon>Agaricomycetes</taxon>
        <taxon>Agaricomycetidae</taxon>
        <taxon>Agaricales</taxon>
        <taxon>Marasmiineae</taxon>
        <taxon>Mycenaceae</taxon>
        <taxon>Mycena</taxon>
    </lineage>
</organism>
<comment type="caution">
    <text evidence="1">The sequence shown here is derived from an EMBL/GenBank/DDBJ whole genome shotgun (WGS) entry which is preliminary data.</text>
</comment>
<dbReference type="EMBL" id="JARJLG010000008">
    <property type="protein sequence ID" value="KAJ7778700.1"/>
    <property type="molecule type" value="Genomic_DNA"/>
</dbReference>
<dbReference type="Proteomes" id="UP001215280">
    <property type="component" value="Unassembled WGS sequence"/>
</dbReference>
<dbReference type="AlphaFoldDB" id="A0AAD7NX93"/>
<sequence length="243" mass="27090">MSSMQFAQKNWETNSFLVECSWLVPRRHNALLGCKIPDIDRRIRRAHSLSQNSFLTGSQMIATFDLMDEQRTKFVTRSSSRAYFADFDPGGHLGAGEAMQPSQYVNTGAPLIYNRGVCASTTPATVGYKYGTFGYQYCCRRSRCQAPVVNWASSFAESASTKSNEIINQLGSWASAIALTNVNYDLVGDPGPAVQYRLIPLLILFQWPPPEPSDRVAVESQREPDPNRAYTRVPGITLTISFK</sequence>
<gene>
    <name evidence="1" type="ORF">DFH07DRAFT_765913</name>
</gene>